<dbReference type="Proteomes" id="UP001064048">
    <property type="component" value="Chromosome 10"/>
</dbReference>
<dbReference type="EMBL" id="CM046110">
    <property type="protein sequence ID" value="KAI8422596.1"/>
    <property type="molecule type" value="Genomic_DNA"/>
</dbReference>
<reference evidence="1 2" key="1">
    <citation type="journal article" date="2022" name="Genome Biol. Evol.">
        <title>The Spruce Budworm Genome: Reconstructing the Evolutionary History of Antifreeze Proteins.</title>
        <authorList>
            <person name="Beliveau C."/>
            <person name="Gagne P."/>
            <person name="Picq S."/>
            <person name="Vernygora O."/>
            <person name="Keeling C.I."/>
            <person name="Pinkney K."/>
            <person name="Doucet D."/>
            <person name="Wen F."/>
            <person name="Johnston J.S."/>
            <person name="Maaroufi H."/>
            <person name="Boyle B."/>
            <person name="Laroche J."/>
            <person name="Dewar K."/>
            <person name="Juretic N."/>
            <person name="Blackburn G."/>
            <person name="Nisole A."/>
            <person name="Brunet B."/>
            <person name="Brandao M."/>
            <person name="Lumley L."/>
            <person name="Duan J."/>
            <person name="Quan G."/>
            <person name="Lucarotti C.J."/>
            <person name="Roe A.D."/>
            <person name="Sperling F.A.H."/>
            <person name="Levesque R.C."/>
            <person name="Cusson M."/>
        </authorList>
    </citation>
    <scope>NUCLEOTIDE SEQUENCE [LARGE SCALE GENOMIC DNA]</scope>
    <source>
        <strain evidence="1">Glfc:IPQL:Cfum</strain>
    </source>
</reference>
<comment type="caution">
    <text evidence="1">The sequence shown here is derived from an EMBL/GenBank/DDBJ whole genome shotgun (WGS) entry which is preliminary data.</text>
</comment>
<gene>
    <name evidence="1" type="ORF">MSG28_006384</name>
</gene>
<protein>
    <submittedName>
        <fullName evidence="1">Uncharacterized protein</fullName>
    </submittedName>
</protein>
<sequence length="197" mass="22596">MFVRRILHSDLKACKRLFNRGLTNSSWDLMTGVCIERLPTVTPPLNDIQKKYKDLLTTIELEKSLKSDHELRHETDKIQAELLKNESADMDPDAVSKITAQDFEDASNEEYANFKFADIVTDRRESSVGTLWTGHEGAVLIERALWILQVFFYYANYKSGSAAAAAKANWLTRTELKASLPARYNQSVQEFLIEERF</sequence>
<accession>A0ACC0JEV4</accession>
<keyword evidence="2" id="KW-1185">Reference proteome</keyword>
<proteinExistence type="predicted"/>
<evidence type="ECO:0000313" key="1">
    <source>
        <dbReference type="EMBL" id="KAI8422596.1"/>
    </source>
</evidence>
<evidence type="ECO:0000313" key="2">
    <source>
        <dbReference type="Proteomes" id="UP001064048"/>
    </source>
</evidence>
<name>A0ACC0JEV4_CHOFU</name>
<organism evidence="1 2">
    <name type="scientific">Choristoneura fumiferana</name>
    <name type="common">Spruce budworm moth</name>
    <name type="synonym">Archips fumiferana</name>
    <dbReference type="NCBI Taxonomy" id="7141"/>
    <lineage>
        <taxon>Eukaryota</taxon>
        <taxon>Metazoa</taxon>
        <taxon>Ecdysozoa</taxon>
        <taxon>Arthropoda</taxon>
        <taxon>Hexapoda</taxon>
        <taxon>Insecta</taxon>
        <taxon>Pterygota</taxon>
        <taxon>Neoptera</taxon>
        <taxon>Endopterygota</taxon>
        <taxon>Lepidoptera</taxon>
        <taxon>Glossata</taxon>
        <taxon>Ditrysia</taxon>
        <taxon>Tortricoidea</taxon>
        <taxon>Tortricidae</taxon>
        <taxon>Tortricinae</taxon>
        <taxon>Choristoneura</taxon>
    </lineage>
</organism>